<accession>A0ACB7FGL9</accession>
<evidence type="ECO:0000313" key="1">
    <source>
        <dbReference type="EMBL" id="KAG8013314.1"/>
    </source>
</evidence>
<protein>
    <submittedName>
        <fullName evidence="1">Grainyhead-like protein 3-like protein</fullName>
    </submittedName>
</protein>
<evidence type="ECO:0000313" key="2">
    <source>
        <dbReference type="Proteomes" id="UP000805704"/>
    </source>
</evidence>
<keyword evidence="2" id="KW-1185">Reference proteome</keyword>
<dbReference type="EMBL" id="CM024799">
    <property type="protein sequence ID" value="KAG8013314.1"/>
    <property type="molecule type" value="Genomic_DNA"/>
</dbReference>
<organism evidence="1 2">
    <name type="scientific">Nibea albiflora</name>
    <name type="common">Yellow drum</name>
    <name type="synonym">Corvina albiflora</name>
    <dbReference type="NCBI Taxonomy" id="240163"/>
    <lineage>
        <taxon>Eukaryota</taxon>
        <taxon>Metazoa</taxon>
        <taxon>Chordata</taxon>
        <taxon>Craniata</taxon>
        <taxon>Vertebrata</taxon>
        <taxon>Euteleostomi</taxon>
        <taxon>Actinopterygii</taxon>
        <taxon>Neopterygii</taxon>
        <taxon>Teleostei</taxon>
        <taxon>Neoteleostei</taxon>
        <taxon>Acanthomorphata</taxon>
        <taxon>Eupercaria</taxon>
        <taxon>Sciaenidae</taxon>
        <taxon>Nibea</taxon>
    </lineage>
</organism>
<proteinExistence type="predicted"/>
<reference evidence="1" key="1">
    <citation type="submission" date="2020-04" db="EMBL/GenBank/DDBJ databases">
        <title>A chromosome-scale assembly and high-density genetic map of the yellow drum (Nibea albiflora) genome.</title>
        <authorList>
            <person name="Xu D."/>
            <person name="Zhang W."/>
            <person name="Chen R."/>
            <person name="Tan P."/>
            <person name="Wang L."/>
            <person name="Song H."/>
            <person name="Tian L."/>
            <person name="Zhu Q."/>
            <person name="Wang B."/>
        </authorList>
    </citation>
    <scope>NUCLEOTIDE SEQUENCE</scope>
    <source>
        <strain evidence="1">ZJHYS-2018</strain>
    </source>
</reference>
<comment type="caution">
    <text evidence="1">The sequence shown here is derived from an EMBL/GenBank/DDBJ whole genome shotgun (WGS) entry which is preliminary data.</text>
</comment>
<gene>
    <name evidence="1" type="primary">GRHL3</name>
    <name evidence="1" type="ORF">GBF38_021618</name>
</gene>
<dbReference type="Proteomes" id="UP000805704">
    <property type="component" value="Chromosome 11"/>
</dbReference>
<sequence>LFLPRRTLGLVFQSENFNFNLYTNHIMDSWSYMESPAPELNHSKPRLHPGDDLAAITMLYEQCKNQKDQKIAACNRSGNVSKTESRTPINTNEYASANVMKILSESVSLSHPQEVLGSKPNASLPVSVPNTSDTYATLTSVVADTYDKQELNNIFDSLLQKWPEPGAFPDPSTETLPYSDPFPDDQSSPVYSASYTGSPPERFRSEFQFCLGAPLASPYKSNELPMIYLNKGQFYPITLHGVDSSSCVGATKVKTVVMAVFENDKSPEMQLRFWNHWHARQPTAKQRVIDIADYKEVSSGISNIEEVAFNALSFVWNPSEEAKVYIGINSLSTDFSSQKGVKGLPLNIQIDTYDFSSGTNQLIHRAACQVKIFCDKGAERKMRDEERKRSKRRGKNDANTNKSLVSSSMGSDYTFFQTLDDHVTQPVLFIPETHISSLQRMAPPVDEIERSSLKRMYQDRDQNSSPPSKQARREDPQRVLLYVRTGAEEVFDALMLSAPTLSGLREAVSEKYGMQKDTIGKIYKKCKRGIFVNMDDNIVEHYTNQSAFLIEMSEVSGDSENEESAAEPEERLDEERDGLRLSMTGPASLLRSGAKGQGTGVKSGSVEALLLLRSDGLWESCLQVEHSELKQCWPVSGPYQRDPRVRLAQGLILTSLFLCGTGIVLACIGVRCWTDIPLRGVAATGGLLVVMAGLLSLTALGVYTHNLGRLGIVDPSRGMNNPRFPHLSLHPAGSLYFGWLGSCLQVLGGSALLFSFKRPRCSICPSCPALPACPACRSCDITNRPDTDVYEVSC</sequence>
<feature type="non-terminal residue" evidence="1">
    <location>
        <position position="1"/>
    </location>
</feature>
<name>A0ACB7FGL9_NIBAL</name>